<dbReference type="AlphaFoldDB" id="A0A6J7I4D8"/>
<evidence type="ECO:0000259" key="8">
    <source>
        <dbReference type="PROSITE" id="PS50928"/>
    </source>
</evidence>
<dbReference type="InterPro" id="IPR000515">
    <property type="entry name" value="MetI-like"/>
</dbReference>
<feature type="transmembrane region" description="Helical" evidence="7">
    <location>
        <begin position="12"/>
        <end position="30"/>
    </location>
</feature>
<evidence type="ECO:0000313" key="10">
    <source>
        <dbReference type="EMBL" id="CAB5037446.1"/>
    </source>
</evidence>
<gene>
    <name evidence="9" type="ORF">UFOPK3752_00115</name>
    <name evidence="10" type="ORF">UFOPK4150_01817</name>
</gene>
<dbReference type="InterPro" id="IPR035906">
    <property type="entry name" value="MetI-like_sf"/>
</dbReference>
<feature type="transmembrane region" description="Helical" evidence="7">
    <location>
        <begin position="175"/>
        <end position="194"/>
    </location>
</feature>
<dbReference type="Pfam" id="PF19300">
    <property type="entry name" value="BPD_transp_1_N"/>
    <property type="match status" value="1"/>
</dbReference>
<dbReference type="InterPro" id="IPR045621">
    <property type="entry name" value="BPD_transp_1_N"/>
</dbReference>
<feature type="domain" description="ABC transmembrane type-1" evidence="8">
    <location>
        <begin position="95"/>
        <end position="298"/>
    </location>
</feature>
<comment type="subcellular location">
    <subcellularLocation>
        <location evidence="1">Cell membrane</location>
        <topology evidence="1">Multi-pass membrane protein</topology>
    </subcellularLocation>
</comment>
<feature type="transmembrane region" description="Helical" evidence="7">
    <location>
        <begin position="275"/>
        <end position="301"/>
    </location>
</feature>
<accession>A0A6J7I4D8</accession>
<evidence type="ECO:0000256" key="2">
    <source>
        <dbReference type="ARBA" id="ARBA00022448"/>
    </source>
</evidence>
<evidence type="ECO:0000256" key="7">
    <source>
        <dbReference type="SAM" id="Phobius"/>
    </source>
</evidence>
<dbReference type="Gene3D" id="1.10.3720.10">
    <property type="entry name" value="MetI-like"/>
    <property type="match status" value="1"/>
</dbReference>
<dbReference type="EMBL" id="CAFBND010000003">
    <property type="protein sequence ID" value="CAB4925748.1"/>
    <property type="molecule type" value="Genomic_DNA"/>
</dbReference>
<reference evidence="9" key="1">
    <citation type="submission" date="2020-05" db="EMBL/GenBank/DDBJ databases">
        <authorList>
            <person name="Chiriac C."/>
            <person name="Salcher M."/>
            <person name="Ghai R."/>
            <person name="Kavagutti S V."/>
        </authorList>
    </citation>
    <scope>NUCLEOTIDE SEQUENCE</scope>
</reference>
<feature type="transmembrane region" description="Helical" evidence="7">
    <location>
        <begin position="134"/>
        <end position="155"/>
    </location>
</feature>
<proteinExistence type="predicted"/>
<keyword evidence="4 7" id="KW-0812">Transmembrane</keyword>
<evidence type="ECO:0000256" key="3">
    <source>
        <dbReference type="ARBA" id="ARBA00022475"/>
    </source>
</evidence>
<dbReference type="PANTHER" id="PTHR43163:SF7">
    <property type="entry name" value="DIPEPTIDE-TRANSPORT INTEGRAL MEMBRANE PROTEIN ABC TRANSPORTER DPPB-RELATED"/>
    <property type="match status" value="1"/>
</dbReference>
<dbReference type="CDD" id="cd06261">
    <property type="entry name" value="TM_PBP2"/>
    <property type="match status" value="1"/>
</dbReference>
<evidence type="ECO:0000256" key="4">
    <source>
        <dbReference type="ARBA" id="ARBA00022692"/>
    </source>
</evidence>
<dbReference type="GO" id="GO:0055085">
    <property type="term" value="P:transmembrane transport"/>
    <property type="evidence" value="ECO:0007669"/>
    <property type="project" value="InterPro"/>
</dbReference>
<dbReference type="PROSITE" id="PS50928">
    <property type="entry name" value="ABC_TM1"/>
    <property type="match status" value="1"/>
</dbReference>
<evidence type="ECO:0000256" key="1">
    <source>
        <dbReference type="ARBA" id="ARBA00004651"/>
    </source>
</evidence>
<protein>
    <submittedName>
        <fullName evidence="9">Unannotated protein</fullName>
    </submittedName>
</protein>
<dbReference type="SUPFAM" id="SSF161098">
    <property type="entry name" value="MetI-like"/>
    <property type="match status" value="1"/>
</dbReference>
<dbReference type="Pfam" id="PF00528">
    <property type="entry name" value="BPD_transp_1"/>
    <property type="match status" value="1"/>
</dbReference>
<name>A0A6J7I4D8_9ZZZZ</name>
<dbReference type="GO" id="GO:0005886">
    <property type="term" value="C:plasma membrane"/>
    <property type="evidence" value="ECO:0007669"/>
    <property type="project" value="UniProtKB-SubCell"/>
</dbReference>
<evidence type="ECO:0000313" key="9">
    <source>
        <dbReference type="EMBL" id="CAB4925748.1"/>
    </source>
</evidence>
<dbReference type="PANTHER" id="PTHR43163">
    <property type="entry name" value="DIPEPTIDE TRANSPORT SYSTEM PERMEASE PROTEIN DPPB-RELATED"/>
    <property type="match status" value="1"/>
</dbReference>
<feature type="transmembrane region" description="Helical" evidence="7">
    <location>
        <begin position="99"/>
        <end position="122"/>
    </location>
</feature>
<evidence type="ECO:0000256" key="5">
    <source>
        <dbReference type="ARBA" id="ARBA00022989"/>
    </source>
</evidence>
<keyword evidence="2" id="KW-0813">Transport</keyword>
<dbReference type="EMBL" id="CAFBPU010000044">
    <property type="protein sequence ID" value="CAB5037446.1"/>
    <property type="molecule type" value="Genomic_DNA"/>
</dbReference>
<evidence type="ECO:0000256" key="6">
    <source>
        <dbReference type="ARBA" id="ARBA00023136"/>
    </source>
</evidence>
<keyword evidence="5 7" id="KW-1133">Transmembrane helix</keyword>
<feature type="transmembrane region" description="Helical" evidence="7">
    <location>
        <begin position="230"/>
        <end position="255"/>
    </location>
</feature>
<keyword evidence="6 7" id="KW-0472">Membrane</keyword>
<keyword evidence="3" id="KW-1003">Cell membrane</keyword>
<organism evidence="9">
    <name type="scientific">freshwater metagenome</name>
    <dbReference type="NCBI Taxonomy" id="449393"/>
    <lineage>
        <taxon>unclassified sequences</taxon>
        <taxon>metagenomes</taxon>
        <taxon>ecological metagenomes</taxon>
    </lineage>
</organism>
<sequence length="308" mass="33975">MGRYALRRLLQMIPVFFGTTFLLYALMFALPGNPVGALTSGKPKNPAYIAYIIDQFHINDPFIVQYFKYLQGIFTGDFGKTFNGVPVIDIFTQRWPVTIQLSVVAFTFEIVIGIALGIWAALRKNKVVDHSSLALTLVLIAAPVFVLGYVLQWVIGVKLGWVAPAGIQDGFPKSYLLPGFVLAASSLAFVLRLTRQSLLEAFGSDYVRTARAKGLPATTVMRKYSLRNSLIPVVTFLGADFATLMGGAVITEGIFNIPGIGQQLYQSIRLRESVVVVGIVTVLIIVYLLFNLIVDILYGILDARIRYE</sequence>